<reference evidence="2 3" key="1">
    <citation type="submission" date="2017-07" db="EMBL/GenBank/DDBJ databases">
        <title>Complete genome sequence of Oryzomicrobium terrae TPP412.</title>
        <authorList>
            <person name="Chiu L.-W."/>
            <person name="Lo K.-J."/>
            <person name="Tsai Y.-M."/>
            <person name="Lin S.-S."/>
            <person name="Kuo C.-H."/>
            <person name="Liu C.-T."/>
        </authorList>
    </citation>
    <scope>NUCLEOTIDE SEQUENCE [LARGE SCALE GENOMIC DNA]</scope>
    <source>
        <strain evidence="2 3">TPP412</strain>
    </source>
</reference>
<dbReference type="GO" id="GO:0005829">
    <property type="term" value="C:cytosol"/>
    <property type="evidence" value="ECO:0007669"/>
    <property type="project" value="TreeGrafter"/>
</dbReference>
<dbReference type="PANTHER" id="PTHR42695">
    <property type="entry name" value="GLUTAMINE AMIDOTRANSFERASE YLR126C-RELATED"/>
    <property type="match status" value="1"/>
</dbReference>
<dbReference type="SUPFAM" id="SSF52317">
    <property type="entry name" value="Class I glutamine amidotransferase-like"/>
    <property type="match status" value="1"/>
</dbReference>
<feature type="domain" description="Glutamine amidotransferase" evidence="1">
    <location>
        <begin position="62"/>
        <end position="193"/>
    </location>
</feature>
<evidence type="ECO:0000313" key="3">
    <source>
        <dbReference type="Proteomes" id="UP000323671"/>
    </source>
</evidence>
<accession>A0A5C1E9K1</accession>
<organism evidence="2 3">
    <name type="scientific">Oryzomicrobium terrae</name>
    <dbReference type="NCBI Taxonomy" id="1735038"/>
    <lineage>
        <taxon>Bacteria</taxon>
        <taxon>Pseudomonadati</taxon>
        <taxon>Pseudomonadota</taxon>
        <taxon>Betaproteobacteria</taxon>
        <taxon>Rhodocyclales</taxon>
        <taxon>Rhodocyclaceae</taxon>
        <taxon>Oryzomicrobium</taxon>
    </lineage>
</organism>
<sequence>MRPVAIFRHFPSEGPGYFATFLDALRIPWTLIAIDRNEPVPLLSARGKPADRDGTFPTPFPYSGLCFMGGPMSVNDPLPWIDDACALIRQAVAAGVPVIGHCLGSQLLAKALGGKVGPNPVKEIGWGDIQAIPGDASSRWLGDIAAAPVFHWHGETFTLPAGAERLAQSAACANQMFALGPHLGMQCHVEMTPEMIAAWCSAWPAEVAGLPALPDSVQTPAQMQADTPRQLPAMRVLADRLYGEWIKGLARD</sequence>
<dbReference type="CDD" id="cd01741">
    <property type="entry name" value="GATase1_1"/>
    <property type="match status" value="1"/>
</dbReference>
<protein>
    <recommendedName>
        <fullName evidence="1">Glutamine amidotransferase domain-containing protein</fullName>
    </recommendedName>
</protein>
<dbReference type="EMBL" id="CP022579">
    <property type="protein sequence ID" value="QEL65560.1"/>
    <property type="molecule type" value="Genomic_DNA"/>
</dbReference>
<dbReference type="Gene3D" id="3.40.50.880">
    <property type="match status" value="1"/>
</dbReference>
<dbReference type="InterPro" id="IPR029062">
    <property type="entry name" value="Class_I_gatase-like"/>
</dbReference>
<dbReference type="KEGG" id="otr:OTERR_20840"/>
<name>A0A5C1E9K1_9RHOO</name>
<keyword evidence="3" id="KW-1185">Reference proteome</keyword>
<evidence type="ECO:0000313" key="2">
    <source>
        <dbReference type="EMBL" id="QEL65560.1"/>
    </source>
</evidence>
<dbReference type="InterPro" id="IPR017926">
    <property type="entry name" value="GATASE"/>
</dbReference>
<proteinExistence type="predicted"/>
<dbReference type="Pfam" id="PF00117">
    <property type="entry name" value="GATase"/>
    <property type="match status" value="1"/>
</dbReference>
<dbReference type="PANTHER" id="PTHR42695:SF5">
    <property type="entry name" value="GLUTAMINE AMIDOTRANSFERASE YLR126C-RELATED"/>
    <property type="match status" value="1"/>
</dbReference>
<dbReference type="RefSeq" id="WP_149425733.1">
    <property type="nucleotide sequence ID" value="NZ_CP022579.1"/>
</dbReference>
<dbReference type="PROSITE" id="PS51273">
    <property type="entry name" value="GATASE_TYPE_1"/>
    <property type="match status" value="1"/>
</dbReference>
<evidence type="ECO:0000259" key="1">
    <source>
        <dbReference type="Pfam" id="PF00117"/>
    </source>
</evidence>
<dbReference type="Proteomes" id="UP000323671">
    <property type="component" value="Chromosome"/>
</dbReference>
<gene>
    <name evidence="2" type="ORF">OTERR_20840</name>
</gene>
<dbReference type="AlphaFoldDB" id="A0A5C1E9K1"/>
<dbReference type="InterPro" id="IPR044992">
    <property type="entry name" value="ChyE-like"/>
</dbReference>